<name>A0A095UUM2_9GAMM</name>
<keyword evidence="1" id="KW-0732">Signal</keyword>
<dbReference type="PROSITE" id="PS00018">
    <property type="entry name" value="EF_HAND_1"/>
    <property type="match status" value="1"/>
</dbReference>
<dbReference type="Pfam" id="PF00656">
    <property type="entry name" value="Peptidase_C14"/>
    <property type="match status" value="1"/>
</dbReference>
<dbReference type="InterPro" id="IPR011600">
    <property type="entry name" value="Pept_C14_caspase"/>
</dbReference>
<proteinExistence type="predicted"/>
<reference evidence="3 4" key="1">
    <citation type="submission" date="2012-09" db="EMBL/GenBank/DDBJ databases">
        <title>Genome Sequence of alkane-degrading Bacterium Alcanivorax sp. 19-m-6.</title>
        <authorList>
            <person name="Lai Q."/>
            <person name="Shao Z."/>
        </authorList>
    </citation>
    <scope>NUCLEOTIDE SEQUENCE [LARGE SCALE GENOMIC DNA]</scope>
    <source>
        <strain evidence="3 4">19-m-6</strain>
    </source>
</reference>
<dbReference type="GO" id="GO:0006508">
    <property type="term" value="P:proteolysis"/>
    <property type="evidence" value="ECO:0007669"/>
    <property type="project" value="InterPro"/>
</dbReference>
<dbReference type="Gene3D" id="3.40.50.1460">
    <property type="match status" value="1"/>
</dbReference>
<evidence type="ECO:0000259" key="2">
    <source>
        <dbReference type="Pfam" id="PF00656"/>
    </source>
</evidence>
<dbReference type="EMBL" id="ARXV01000002">
    <property type="protein sequence ID" value="KGD66225.1"/>
    <property type="molecule type" value="Genomic_DNA"/>
</dbReference>
<dbReference type="PATRIC" id="fig|1177154.3.peg.701"/>
<dbReference type="GO" id="GO:0004197">
    <property type="term" value="F:cysteine-type endopeptidase activity"/>
    <property type="evidence" value="ECO:0007669"/>
    <property type="project" value="InterPro"/>
</dbReference>
<dbReference type="InterPro" id="IPR029030">
    <property type="entry name" value="Caspase-like_dom_sf"/>
</dbReference>
<dbReference type="OrthoDB" id="9784220at2"/>
<dbReference type="InterPro" id="IPR018247">
    <property type="entry name" value="EF_Hand_1_Ca_BS"/>
</dbReference>
<accession>A0A095UUM2</accession>
<protein>
    <recommendedName>
        <fullName evidence="2">Peptidase C14 caspase domain-containing protein</fullName>
    </recommendedName>
</protein>
<dbReference type="eggNOG" id="COG4249">
    <property type="taxonomic scope" value="Bacteria"/>
</dbReference>
<comment type="caution">
    <text evidence="3">The sequence shown here is derived from an EMBL/GenBank/DDBJ whole genome shotgun (WGS) entry which is preliminary data.</text>
</comment>
<dbReference type="SUPFAM" id="SSF52129">
    <property type="entry name" value="Caspase-like"/>
    <property type="match status" value="1"/>
</dbReference>
<evidence type="ECO:0000256" key="1">
    <source>
        <dbReference type="SAM" id="SignalP"/>
    </source>
</evidence>
<feature type="domain" description="Peptidase C14 caspase" evidence="2">
    <location>
        <begin position="387"/>
        <end position="616"/>
    </location>
</feature>
<dbReference type="STRING" id="1177154.Y5S_00697"/>
<dbReference type="RefSeq" id="WP_081939647.1">
    <property type="nucleotide sequence ID" value="NZ_ARXV01000002.1"/>
</dbReference>
<keyword evidence="4" id="KW-1185">Reference proteome</keyword>
<evidence type="ECO:0000313" key="4">
    <source>
        <dbReference type="Proteomes" id="UP000029444"/>
    </source>
</evidence>
<dbReference type="AlphaFoldDB" id="A0A095UUM2"/>
<dbReference type="Proteomes" id="UP000029444">
    <property type="component" value="Unassembled WGS sequence"/>
</dbReference>
<feature type="chain" id="PRO_5001912171" description="Peptidase C14 caspase domain-containing protein" evidence="1">
    <location>
        <begin position="20"/>
        <end position="648"/>
    </location>
</feature>
<sequence>MIRSCLLVAGLMLSGVSFADDNQALEYYQQGYRAESRGSTEEAISLYRKALAERSYDGRITIPGKVHYEWYETPRGMARRKVESGGSSEPYYPEQRMNALLAKVERERRELQNDEQRRQKFMNPPQLLVTAELLDAGNDKAIDGGESGKLLVTVQNNGQSRADQVVLKLDSNSYALQHDSSVSIGSIEPGKSLVRAIPYQAGKTLRDGPLKLKISAREKDGFDSRDLSLETLARAFQPAKLQIARQEIRRGEGSLLLVSYDIVNQGKGVARDVTVAMTTDDRVILRNESDLKKRIGTLAPNEMRTVEVGLYTSLRSGDGLKLALQVTEADNAGGLSQRLALNVPDASSGGMGMGSVAYTPVAAPVAIDNVGLDIPSGAVREDMAVGVIIGNSNYQNLDPVRYAAQDARTVSDYVVKAMGYSRDNVRLERDMTSREFRRLFGTRERSFKDGALYRHVELNARRQENPPVFIYYSGHGAPSLDGEGKAYLVPVDTPLRDLAYDGFPLDDFYASVAALPSNNVTVVIDSCFSGNPNDSMLQKDISPALLKPADTITPVGMGNASVFTSTSPDQVSYWYSEARHSLFTYYFLKGLRGSADGDRDHRITSGELHEYLSWNVANYILKANKPSDQTPQLVGDSHRVMAVYAGAR</sequence>
<evidence type="ECO:0000313" key="3">
    <source>
        <dbReference type="EMBL" id="KGD66225.1"/>
    </source>
</evidence>
<feature type="signal peptide" evidence="1">
    <location>
        <begin position="1"/>
        <end position="19"/>
    </location>
</feature>
<organism evidence="3 4">
    <name type="scientific">Alcanivorax nanhaiticus</name>
    <dbReference type="NCBI Taxonomy" id="1177154"/>
    <lineage>
        <taxon>Bacteria</taxon>
        <taxon>Pseudomonadati</taxon>
        <taxon>Pseudomonadota</taxon>
        <taxon>Gammaproteobacteria</taxon>
        <taxon>Oceanospirillales</taxon>
        <taxon>Alcanivoracaceae</taxon>
        <taxon>Alcanivorax</taxon>
    </lineage>
</organism>
<gene>
    <name evidence="3" type="ORF">Y5S_00697</name>
</gene>